<feature type="compositionally biased region" description="Basic and acidic residues" evidence="6">
    <location>
        <begin position="455"/>
        <end position="473"/>
    </location>
</feature>
<protein>
    <recommendedName>
        <fullName evidence="8">Calcineurin-like phosphoesterase domain-containing protein</fullName>
    </recommendedName>
</protein>
<evidence type="ECO:0000313" key="9">
    <source>
        <dbReference type="EMBL" id="PRQ07331.1"/>
    </source>
</evidence>
<dbReference type="Proteomes" id="UP000238823">
    <property type="component" value="Unassembled WGS sequence"/>
</dbReference>
<dbReference type="PANTHER" id="PTHR34990">
    <property type="entry name" value="UDP-2,3-DIACYLGLUCOSAMINE HYDROLASE-RELATED"/>
    <property type="match status" value="1"/>
</dbReference>
<feature type="region of interest" description="Disordered" evidence="6">
    <location>
        <begin position="445"/>
        <end position="479"/>
    </location>
</feature>
<dbReference type="GO" id="GO:0016020">
    <property type="term" value="C:membrane"/>
    <property type="evidence" value="ECO:0007669"/>
    <property type="project" value="GOC"/>
</dbReference>
<evidence type="ECO:0000256" key="5">
    <source>
        <dbReference type="ARBA" id="ARBA00023211"/>
    </source>
</evidence>
<evidence type="ECO:0000256" key="1">
    <source>
        <dbReference type="ARBA" id="ARBA00022475"/>
    </source>
</evidence>
<evidence type="ECO:0000259" key="8">
    <source>
        <dbReference type="Pfam" id="PF00149"/>
    </source>
</evidence>
<comment type="caution">
    <text evidence="9">The sequence shown here is derived from an EMBL/GenBank/DDBJ whole genome shotgun (WGS) entry which is preliminary data.</text>
</comment>
<accession>A0A2S9YQF8</accession>
<sequence>MRDLLLISDLHLGSHLKARTRGEFVHLAARLDETLPQFLDHYARLGSWQLVINGDFIDFWNVEIGDGAQDPVELAVERLHAVLDAYPGVEDALVGFLDAGNSIVFVAGNHDAEFLYPEVGRAFASRLEGALDDGDDPEQLAERITATGITTLGEVGAGQVRFVPWFVREGGAWIEHGHLFDPACSTHAQLSPTRGGRLVQSVAEVATRRFTNRMPEIDYDAADRFTTMDYFRWAIARGWRFMLRVVFLYLRMVGGMLGLWVRSGRVDKAGRAAHEERLAKLAKNAGLQMSALTALENMAPPPSSASVGGVLSVTALDLAIAVIAPALLVPLIFWSLGWSLAIAAPLGLGLGALAALQVKRRRSPRNVARDMLEVASSVGEVTGTRIVLMGHSHRGSVEQRGSVIYGNSGSWLDGSHLIVRRDARGEQLCEVELRRWRNGGVTILDRMQVPPDPSPQHEPRQPPKLDPRLDPRGAVEAAE</sequence>
<proteinExistence type="predicted"/>
<evidence type="ECO:0000313" key="10">
    <source>
        <dbReference type="Proteomes" id="UP000238823"/>
    </source>
</evidence>
<dbReference type="GO" id="GO:0009245">
    <property type="term" value="P:lipid A biosynthetic process"/>
    <property type="evidence" value="ECO:0007669"/>
    <property type="project" value="TreeGrafter"/>
</dbReference>
<evidence type="ECO:0000256" key="3">
    <source>
        <dbReference type="ARBA" id="ARBA00022723"/>
    </source>
</evidence>
<reference evidence="9 10" key="1">
    <citation type="submission" date="2018-03" db="EMBL/GenBank/DDBJ databases">
        <title>Draft Genome Sequences of the Obligatory Marine Myxobacteria Enhygromyxa salina SWB007.</title>
        <authorList>
            <person name="Poehlein A."/>
            <person name="Moghaddam J.A."/>
            <person name="Harms H."/>
            <person name="Alanjari M."/>
            <person name="Koenig G.M."/>
            <person name="Daniel R."/>
            <person name="Schaeberle T.F."/>
        </authorList>
    </citation>
    <scope>NUCLEOTIDE SEQUENCE [LARGE SCALE GENOMIC DNA]</scope>
    <source>
        <strain evidence="9 10">SWB007</strain>
    </source>
</reference>
<keyword evidence="7" id="KW-1133">Transmembrane helix</keyword>
<dbReference type="EMBL" id="PVNL01000057">
    <property type="protein sequence ID" value="PRQ07331.1"/>
    <property type="molecule type" value="Genomic_DNA"/>
</dbReference>
<name>A0A2S9YQF8_9BACT</name>
<dbReference type="InterPro" id="IPR029052">
    <property type="entry name" value="Metallo-depent_PP-like"/>
</dbReference>
<feature type="transmembrane region" description="Helical" evidence="7">
    <location>
        <begin position="307"/>
        <end position="332"/>
    </location>
</feature>
<dbReference type="InterPro" id="IPR004843">
    <property type="entry name" value="Calcineurin-like_PHP"/>
</dbReference>
<evidence type="ECO:0000256" key="4">
    <source>
        <dbReference type="ARBA" id="ARBA00023136"/>
    </source>
</evidence>
<keyword evidence="3" id="KW-0479">Metal-binding</keyword>
<dbReference type="GO" id="GO:0008758">
    <property type="term" value="F:UDP-2,3-diacylglucosamine hydrolase activity"/>
    <property type="evidence" value="ECO:0007669"/>
    <property type="project" value="TreeGrafter"/>
</dbReference>
<evidence type="ECO:0000256" key="7">
    <source>
        <dbReference type="SAM" id="Phobius"/>
    </source>
</evidence>
<dbReference type="InterPro" id="IPR043461">
    <property type="entry name" value="LpxH-like"/>
</dbReference>
<dbReference type="PANTHER" id="PTHR34990:SF2">
    <property type="entry name" value="BLL8164 PROTEIN"/>
    <property type="match status" value="1"/>
</dbReference>
<keyword evidence="4 7" id="KW-0472">Membrane</keyword>
<dbReference type="RefSeq" id="WP_106090039.1">
    <property type="nucleotide sequence ID" value="NZ_PVNL01000057.1"/>
</dbReference>
<dbReference type="AlphaFoldDB" id="A0A2S9YQF8"/>
<dbReference type="GO" id="GO:0046872">
    <property type="term" value="F:metal ion binding"/>
    <property type="evidence" value="ECO:0007669"/>
    <property type="project" value="UniProtKB-KW"/>
</dbReference>
<keyword evidence="1" id="KW-1003">Cell membrane</keyword>
<feature type="domain" description="Calcineurin-like phosphoesterase" evidence="8">
    <location>
        <begin position="5"/>
        <end position="124"/>
    </location>
</feature>
<dbReference type="SUPFAM" id="SSF56300">
    <property type="entry name" value="Metallo-dependent phosphatases"/>
    <property type="match status" value="1"/>
</dbReference>
<gene>
    <name evidence="9" type="ORF">ENSA7_30410</name>
</gene>
<keyword evidence="2" id="KW-0997">Cell inner membrane</keyword>
<keyword evidence="5" id="KW-0464">Manganese</keyword>
<evidence type="ECO:0000256" key="6">
    <source>
        <dbReference type="SAM" id="MobiDB-lite"/>
    </source>
</evidence>
<dbReference type="Pfam" id="PF00149">
    <property type="entry name" value="Metallophos"/>
    <property type="match status" value="1"/>
</dbReference>
<feature type="transmembrane region" description="Helical" evidence="7">
    <location>
        <begin position="241"/>
        <end position="261"/>
    </location>
</feature>
<keyword evidence="7" id="KW-0812">Transmembrane</keyword>
<dbReference type="Gene3D" id="3.60.21.10">
    <property type="match status" value="1"/>
</dbReference>
<feature type="transmembrane region" description="Helical" evidence="7">
    <location>
        <begin position="338"/>
        <end position="356"/>
    </location>
</feature>
<evidence type="ECO:0000256" key="2">
    <source>
        <dbReference type="ARBA" id="ARBA00022519"/>
    </source>
</evidence>
<organism evidence="9 10">
    <name type="scientific">Enhygromyxa salina</name>
    <dbReference type="NCBI Taxonomy" id="215803"/>
    <lineage>
        <taxon>Bacteria</taxon>
        <taxon>Pseudomonadati</taxon>
        <taxon>Myxococcota</taxon>
        <taxon>Polyangia</taxon>
        <taxon>Nannocystales</taxon>
        <taxon>Nannocystaceae</taxon>
        <taxon>Enhygromyxa</taxon>
    </lineage>
</organism>
<dbReference type="OrthoDB" id="5484459at2"/>